<feature type="region of interest" description="Disordered" evidence="2">
    <location>
        <begin position="236"/>
        <end position="302"/>
    </location>
</feature>
<feature type="domain" description="BRCT" evidence="3">
    <location>
        <begin position="320"/>
        <end position="414"/>
    </location>
</feature>
<evidence type="ECO:0000256" key="2">
    <source>
        <dbReference type="SAM" id="MobiDB-lite"/>
    </source>
</evidence>
<keyword evidence="5" id="KW-1185">Reference proteome</keyword>
<evidence type="ECO:0000256" key="1">
    <source>
        <dbReference type="ARBA" id="ARBA00022737"/>
    </source>
</evidence>
<evidence type="ECO:0000259" key="3">
    <source>
        <dbReference type="PROSITE" id="PS50172"/>
    </source>
</evidence>
<keyword evidence="1" id="KW-0677">Repeat</keyword>
<sequence length="852" mass="93097">MELSSDHGDPPIDASKPFQGVVVCCTSIAPEQRTHIAKITVELGGIHKHDLTPDITHLIVGEYDTAKYRHVAKERPDIKPMAAGWVEAMKDLWINDQPIDFTALENEWSLKVFETCGEEINAQGQLGDRGRLLCCLTGFDDPDERQSIIEKITSNGGNYTGDLTRKVTHLIVFKAEGRKYAAAKNWNVHTVSIEWLDDSIKRGMILDEKCYDPLMPKEERGKGAWTKKEVRRVSLGKRLRDGAAAQDEGKRKLRKTASMKLSSQRENLWGDILGKPPSMDPSATGPDEEPTQVAPSRSFGGQSANSTIRADLAVNNDGLVFLSSLFYPHGFSRAQTDILIGAITSLGGTIATSLSAISPKSSSKPFSHHLLVVPQTSKPESHPTIPEGVDIITEFFIEKCMHKKQFFEPRDHVIGRPFPVSPLPSFDKLSICTAGFTGPDLNQVSKTINQLGASYEERFTQQSSVLVCSSLKSVRKQKLDLALVWRIPVVSADWLWECISTGHKVPFNKFMFPELRQKITPEREDVPPEKRKPALSNQFESGAKPHKQHIREVDMSAFEKDSIGPVKPQAPEISKEESTTTAHFETAPTHQSNESTGSGRGSVPLSEKSASALNKSPSPRKQGKQPIPRKSLARVRSEVCDSETQDDEDYTPNQYDGPVMADAEEQPDDIGTKLLEKEKIAAAERIALSSRLTTLLEATGSGGATISFESVSTREEDFGPSGVRPGGRRKRGIMGRAISNVSVASTGSVDSSSGAAGGKSASAVASFPVSVAADGQDESTQRGPSSTQIEYEDPEAKKSKALLMNKMLGTTDVSTSAIVDPDKGKITLKDIQGFPREAEVMPGRSGRSMRRR</sequence>
<dbReference type="InterPro" id="IPR001357">
    <property type="entry name" value="BRCT_dom"/>
</dbReference>
<evidence type="ECO:0000313" key="5">
    <source>
        <dbReference type="Proteomes" id="UP000014074"/>
    </source>
</evidence>
<proteinExistence type="predicted"/>
<feature type="compositionally biased region" description="Polar residues" evidence="2">
    <location>
        <begin position="608"/>
        <end position="619"/>
    </location>
</feature>
<dbReference type="GeneID" id="19325890"/>
<dbReference type="OrthoDB" id="251770at2759"/>
<feature type="compositionally biased region" description="Acidic residues" evidence="2">
    <location>
        <begin position="640"/>
        <end position="650"/>
    </location>
</feature>
<dbReference type="RefSeq" id="XP_007916083.1">
    <property type="nucleotide sequence ID" value="XM_007917892.1"/>
</dbReference>
<dbReference type="PANTHER" id="PTHR13561:SF20">
    <property type="entry name" value="DNA TOPOISOMERASE 2-BINDING PROTEIN 1"/>
    <property type="match status" value="1"/>
</dbReference>
<reference evidence="5" key="1">
    <citation type="journal article" date="2013" name="Genome Announc.">
        <title>Draft genome sequence of the ascomycete Phaeoacremonium aleophilum strain UCR-PA7, a causal agent of the esca disease complex in grapevines.</title>
        <authorList>
            <person name="Blanco-Ulate B."/>
            <person name="Rolshausen P."/>
            <person name="Cantu D."/>
        </authorList>
    </citation>
    <scope>NUCLEOTIDE SEQUENCE [LARGE SCALE GENOMIC DNA]</scope>
    <source>
        <strain evidence="5">UCR-PA7</strain>
    </source>
</reference>
<dbReference type="PANTHER" id="PTHR13561">
    <property type="entry name" value="DNA REPLICATION REGULATOR DPB11-RELATED"/>
    <property type="match status" value="1"/>
</dbReference>
<dbReference type="Proteomes" id="UP000014074">
    <property type="component" value="Unassembled WGS sequence"/>
</dbReference>
<dbReference type="SUPFAM" id="SSF52113">
    <property type="entry name" value="BRCT domain"/>
    <property type="match status" value="4"/>
</dbReference>
<feature type="compositionally biased region" description="Basic and acidic residues" evidence="2">
    <location>
        <begin position="521"/>
        <end position="532"/>
    </location>
</feature>
<dbReference type="CDD" id="cd17731">
    <property type="entry name" value="BRCT_TopBP1_rpt2_like"/>
    <property type="match status" value="1"/>
</dbReference>
<dbReference type="InterPro" id="IPR059215">
    <property type="entry name" value="BRCT2_TopBP1-like"/>
</dbReference>
<dbReference type="GO" id="GO:0006270">
    <property type="term" value="P:DNA replication initiation"/>
    <property type="evidence" value="ECO:0007669"/>
    <property type="project" value="TreeGrafter"/>
</dbReference>
<protein>
    <submittedName>
        <fullName evidence="4">Putative brct domain-containing protein</fullName>
    </submittedName>
</protein>
<feature type="compositionally biased region" description="Polar residues" evidence="2">
    <location>
        <begin position="293"/>
        <end position="302"/>
    </location>
</feature>
<feature type="compositionally biased region" description="Polar residues" evidence="2">
    <location>
        <begin position="579"/>
        <end position="597"/>
    </location>
</feature>
<dbReference type="GO" id="GO:0007095">
    <property type="term" value="P:mitotic G2 DNA damage checkpoint signaling"/>
    <property type="evidence" value="ECO:0007669"/>
    <property type="project" value="TreeGrafter"/>
</dbReference>
<feature type="region of interest" description="Disordered" evidence="2">
    <location>
        <begin position="771"/>
        <end position="798"/>
    </location>
</feature>
<dbReference type="CDD" id="cd18433">
    <property type="entry name" value="BRCT_Rad4_rpt3"/>
    <property type="match status" value="1"/>
</dbReference>
<feature type="domain" description="BRCT" evidence="3">
    <location>
        <begin position="13"/>
        <end position="86"/>
    </location>
</feature>
<feature type="domain" description="BRCT" evidence="3">
    <location>
        <begin position="136"/>
        <end position="213"/>
    </location>
</feature>
<dbReference type="AlphaFoldDB" id="R8BIK1"/>
<dbReference type="Pfam" id="PF00533">
    <property type="entry name" value="BRCT"/>
    <property type="match status" value="1"/>
</dbReference>
<feature type="domain" description="BRCT" evidence="3">
    <location>
        <begin position="421"/>
        <end position="512"/>
    </location>
</feature>
<dbReference type="EMBL" id="KB933178">
    <property type="protein sequence ID" value="EON99155.1"/>
    <property type="molecule type" value="Genomic_DNA"/>
</dbReference>
<gene>
    <name evidence="4" type="ORF">UCRPA7_5345</name>
</gene>
<dbReference type="KEGG" id="tmn:UCRPA7_5345"/>
<dbReference type="InterPro" id="IPR036420">
    <property type="entry name" value="BRCT_dom_sf"/>
</dbReference>
<dbReference type="PROSITE" id="PS50172">
    <property type="entry name" value="BRCT"/>
    <property type="match status" value="4"/>
</dbReference>
<feature type="region of interest" description="Disordered" evidence="2">
    <location>
        <begin position="711"/>
        <end position="733"/>
    </location>
</feature>
<dbReference type="Pfam" id="PF12738">
    <property type="entry name" value="PTCB-BRCT"/>
    <property type="match status" value="2"/>
</dbReference>
<feature type="compositionally biased region" description="Basic and acidic residues" evidence="2">
    <location>
        <begin position="550"/>
        <end position="562"/>
    </location>
</feature>
<dbReference type="Gene3D" id="3.40.50.10190">
    <property type="entry name" value="BRCT domain"/>
    <property type="match status" value="4"/>
</dbReference>
<dbReference type="SMART" id="SM00292">
    <property type="entry name" value="BRCT"/>
    <property type="match status" value="4"/>
</dbReference>
<evidence type="ECO:0000313" key="4">
    <source>
        <dbReference type="EMBL" id="EON99155.1"/>
    </source>
</evidence>
<feature type="region of interest" description="Disordered" evidence="2">
    <location>
        <begin position="521"/>
        <end position="665"/>
    </location>
</feature>
<dbReference type="HOGENOM" id="CLU_009893_0_0_1"/>
<name>R8BIK1_PHAM7</name>
<dbReference type="eggNOG" id="KOG1929">
    <property type="taxonomic scope" value="Eukaryota"/>
</dbReference>
<dbReference type="GO" id="GO:0033314">
    <property type="term" value="P:mitotic DNA replication checkpoint signaling"/>
    <property type="evidence" value="ECO:0007669"/>
    <property type="project" value="TreeGrafter"/>
</dbReference>
<accession>R8BIK1</accession>
<organism evidence="4 5">
    <name type="scientific">Phaeoacremonium minimum (strain UCR-PA7)</name>
    <name type="common">Esca disease fungus</name>
    <name type="synonym">Togninia minima</name>
    <dbReference type="NCBI Taxonomy" id="1286976"/>
    <lineage>
        <taxon>Eukaryota</taxon>
        <taxon>Fungi</taxon>
        <taxon>Dikarya</taxon>
        <taxon>Ascomycota</taxon>
        <taxon>Pezizomycotina</taxon>
        <taxon>Sordariomycetes</taxon>
        <taxon>Sordariomycetidae</taxon>
        <taxon>Togniniales</taxon>
        <taxon>Togniniaceae</taxon>
        <taxon>Phaeoacremonium</taxon>
    </lineage>
</organism>